<proteinExistence type="predicted"/>
<evidence type="ECO:0000313" key="3">
    <source>
        <dbReference type="Proteomes" id="UP000195521"/>
    </source>
</evidence>
<feature type="transmembrane region" description="Helical" evidence="1">
    <location>
        <begin position="6"/>
        <end position="22"/>
    </location>
</feature>
<evidence type="ECO:0000313" key="2">
    <source>
        <dbReference type="EMBL" id="GAW84188.1"/>
    </source>
</evidence>
<organism evidence="2 3">
    <name type="scientific">Plasmodium gonderi</name>
    <dbReference type="NCBI Taxonomy" id="77519"/>
    <lineage>
        <taxon>Eukaryota</taxon>
        <taxon>Sar</taxon>
        <taxon>Alveolata</taxon>
        <taxon>Apicomplexa</taxon>
        <taxon>Aconoidasida</taxon>
        <taxon>Haemosporida</taxon>
        <taxon>Plasmodiidae</taxon>
        <taxon>Plasmodium</taxon>
        <taxon>Plasmodium (Plasmodium)</taxon>
    </lineage>
</organism>
<evidence type="ECO:0000256" key="1">
    <source>
        <dbReference type="SAM" id="Phobius"/>
    </source>
</evidence>
<keyword evidence="1" id="KW-0472">Membrane</keyword>
<dbReference type="Proteomes" id="UP000195521">
    <property type="component" value="Unassembled WGS sequence"/>
</dbReference>
<sequence>MNNIKVALLIFYVYICILRNAVRFSSIFKNIFSYSYSMQTKKYTYNNFIDGIIVYFLYSLYHAYLKEKPNNNIIAKKLCDALINLNNDEVDGICEGYKNINITQDILRKMKELYGMNTIINEINSDGSEDETCECPNKFVILYKGYKDECDPVVMSIFFRRNVPCLYSGIYRKRNIYNNVNEEWIY</sequence>
<name>A0A1Y1JRV6_PLAGO</name>
<gene>
    <name evidence="2" type="ORF">PGO_001600</name>
</gene>
<keyword evidence="1" id="KW-0812">Transmembrane</keyword>
<keyword evidence="1" id="KW-1133">Transmembrane helix</keyword>
<protein>
    <submittedName>
        <fullName evidence="2">Variable surface protein</fullName>
    </submittedName>
</protein>
<dbReference type="RefSeq" id="XP_028546777.1">
    <property type="nucleotide sequence ID" value="XM_028690976.1"/>
</dbReference>
<feature type="transmembrane region" description="Helical" evidence="1">
    <location>
        <begin position="43"/>
        <end position="64"/>
    </location>
</feature>
<accession>A0A1Y1JRV6</accession>
<keyword evidence="3" id="KW-1185">Reference proteome</keyword>
<dbReference type="EMBL" id="BDQF01000163">
    <property type="protein sequence ID" value="GAW84188.1"/>
    <property type="molecule type" value="Genomic_DNA"/>
</dbReference>
<dbReference type="AlphaFoldDB" id="A0A1Y1JRV6"/>
<reference evidence="3" key="1">
    <citation type="submission" date="2017-04" db="EMBL/GenBank/DDBJ databases">
        <title>Plasmodium gonderi genome.</title>
        <authorList>
            <person name="Arisue N."/>
            <person name="Honma H."/>
            <person name="Kawai S."/>
            <person name="Tougan T."/>
            <person name="Tanabe K."/>
            <person name="Horii T."/>
        </authorList>
    </citation>
    <scope>NUCLEOTIDE SEQUENCE [LARGE SCALE GENOMIC DNA]</scope>
    <source>
        <strain evidence="3">ATCC 30045</strain>
    </source>
</reference>
<comment type="caution">
    <text evidence="2">The sequence shown here is derived from an EMBL/GenBank/DDBJ whole genome shotgun (WGS) entry which is preliminary data.</text>
</comment>
<dbReference type="GeneID" id="39744996"/>